<dbReference type="Proteomes" id="UP000467841">
    <property type="component" value="Unassembled WGS sequence"/>
</dbReference>
<gene>
    <name evidence="2" type="ORF">MERR_LOCUS6094</name>
</gene>
<evidence type="ECO:0000313" key="3">
    <source>
        <dbReference type="Proteomes" id="UP000467841"/>
    </source>
</evidence>
<comment type="caution">
    <text evidence="2">The sequence shown here is derived from an EMBL/GenBank/DDBJ whole genome shotgun (WGS) entry which is preliminary data.</text>
</comment>
<reference evidence="2" key="1">
    <citation type="submission" date="2020-01" db="EMBL/GenBank/DDBJ databases">
        <authorList>
            <person name="Mishra B."/>
        </authorList>
    </citation>
    <scope>NUCLEOTIDE SEQUENCE [LARGE SCALE GENOMIC DNA]</scope>
</reference>
<feature type="compositionally biased region" description="Polar residues" evidence="1">
    <location>
        <begin position="107"/>
        <end position="119"/>
    </location>
</feature>
<sequence>MRKRRFVDALVEDIKREARLRYFAIPSNGNILSNDVDDDIMLPTECRLDIDGSFQQYGSFMDYDVLTELRSETTTKKARVSGESQESEGLEDFHTAVEPNSLMKLQTDYQGSGNPSLSLSDRAAVGMVPPPVP</sequence>
<dbReference type="EMBL" id="CACVBM020000421">
    <property type="protein sequence ID" value="CAA7018859.1"/>
    <property type="molecule type" value="Genomic_DNA"/>
</dbReference>
<dbReference type="AlphaFoldDB" id="A0A6D2HY16"/>
<name>A0A6D2HY16_9BRAS</name>
<feature type="region of interest" description="Disordered" evidence="1">
    <location>
        <begin position="107"/>
        <end position="133"/>
    </location>
</feature>
<proteinExistence type="predicted"/>
<accession>A0A6D2HY16</accession>
<protein>
    <submittedName>
        <fullName evidence="2">Uncharacterized protein</fullName>
    </submittedName>
</protein>
<feature type="region of interest" description="Disordered" evidence="1">
    <location>
        <begin position="75"/>
        <end position="94"/>
    </location>
</feature>
<evidence type="ECO:0000313" key="2">
    <source>
        <dbReference type="EMBL" id="CAA7018859.1"/>
    </source>
</evidence>
<keyword evidence="3" id="KW-1185">Reference proteome</keyword>
<evidence type="ECO:0000256" key="1">
    <source>
        <dbReference type="SAM" id="MobiDB-lite"/>
    </source>
</evidence>
<organism evidence="2 3">
    <name type="scientific">Microthlaspi erraticum</name>
    <dbReference type="NCBI Taxonomy" id="1685480"/>
    <lineage>
        <taxon>Eukaryota</taxon>
        <taxon>Viridiplantae</taxon>
        <taxon>Streptophyta</taxon>
        <taxon>Embryophyta</taxon>
        <taxon>Tracheophyta</taxon>
        <taxon>Spermatophyta</taxon>
        <taxon>Magnoliopsida</taxon>
        <taxon>eudicotyledons</taxon>
        <taxon>Gunneridae</taxon>
        <taxon>Pentapetalae</taxon>
        <taxon>rosids</taxon>
        <taxon>malvids</taxon>
        <taxon>Brassicales</taxon>
        <taxon>Brassicaceae</taxon>
        <taxon>Coluteocarpeae</taxon>
        <taxon>Microthlaspi</taxon>
    </lineage>
</organism>